<reference evidence="2" key="1">
    <citation type="journal article" date="2014" name="Front. Microbiol.">
        <title>High frequency of phylogenetically diverse reductive dehalogenase-homologous genes in deep subseafloor sedimentary metagenomes.</title>
        <authorList>
            <person name="Kawai M."/>
            <person name="Futagami T."/>
            <person name="Toyoda A."/>
            <person name="Takaki Y."/>
            <person name="Nishi S."/>
            <person name="Hori S."/>
            <person name="Arai W."/>
            <person name="Tsubouchi T."/>
            <person name="Morono Y."/>
            <person name="Uchiyama I."/>
            <person name="Ito T."/>
            <person name="Fujiyama A."/>
            <person name="Inagaki F."/>
            <person name="Takami H."/>
        </authorList>
    </citation>
    <scope>NUCLEOTIDE SEQUENCE</scope>
    <source>
        <strain evidence="2">Expedition CK06-06</strain>
    </source>
</reference>
<dbReference type="InterPro" id="IPR002105">
    <property type="entry name" value="Dockerin_1_rpt"/>
</dbReference>
<sequence>DLDLAVANYHSDDVSVLMNLTQVPGNFPPYPFPLLSPADVETTSSIVEFHWAQTQDVNLSDQIRYDLHLSTVPGFDPDSTDVYDSLTCSQFTDTLSVDRYYWKVRAYDNWGAETWSDQTTWHFIYFIRGDVTGDGTVDVGDVVFLVNYLYRGGDAPDPVAAGDINCDGVVDVGDVVYLVNYLYRGGSPPCD</sequence>
<dbReference type="Gene3D" id="1.10.1330.10">
    <property type="entry name" value="Dockerin domain"/>
    <property type="match status" value="1"/>
</dbReference>
<evidence type="ECO:0000259" key="1">
    <source>
        <dbReference type="PROSITE" id="PS51766"/>
    </source>
</evidence>
<organism evidence="2">
    <name type="scientific">marine sediment metagenome</name>
    <dbReference type="NCBI Taxonomy" id="412755"/>
    <lineage>
        <taxon>unclassified sequences</taxon>
        <taxon>metagenomes</taxon>
        <taxon>ecological metagenomes</taxon>
    </lineage>
</organism>
<evidence type="ECO:0000313" key="2">
    <source>
        <dbReference type="EMBL" id="GAG34015.1"/>
    </source>
</evidence>
<dbReference type="AlphaFoldDB" id="X0WTR2"/>
<dbReference type="SUPFAM" id="SSF63446">
    <property type="entry name" value="Type I dockerin domain"/>
    <property type="match status" value="1"/>
</dbReference>
<dbReference type="GO" id="GO:0000272">
    <property type="term" value="P:polysaccharide catabolic process"/>
    <property type="evidence" value="ECO:0007669"/>
    <property type="project" value="InterPro"/>
</dbReference>
<protein>
    <recommendedName>
        <fullName evidence="1">Dockerin domain-containing protein</fullName>
    </recommendedName>
</protein>
<feature type="domain" description="Dockerin" evidence="1">
    <location>
        <begin position="124"/>
        <end position="190"/>
    </location>
</feature>
<accession>X0WTR2</accession>
<dbReference type="PROSITE" id="PS00018">
    <property type="entry name" value="EF_HAND_1"/>
    <property type="match status" value="1"/>
</dbReference>
<dbReference type="GO" id="GO:0004553">
    <property type="term" value="F:hydrolase activity, hydrolyzing O-glycosyl compounds"/>
    <property type="evidence" value="ECO:0007669"/>
    <property type="project" value="InterPro"/>
</dbReference>
<dbReference type="Gene3D" id="2.60.40.10">
    <property type="entry name" value="Immunoglobulins"/>
    <property type="match status" value="1"/>
</dbReference>
<feature type="non-terminal residue" evidence="2">
    <location>
        <position position="1"/>
    </location>
</feature>
<comment type="caution">
    <text evidence="2">The sequence shown here is derived from an EMBL/GenBank/DDBJ whole genome shotgun (WGS) entry which is preliminary data.</text>
</comment>
<dbReference type="EMBL" id="BARS01044235">
    <property type="protein sequence ID" value="GAG34015.1"/>
    <property type="molecule type" value="Genomic_DNA"/>
</dbReference>
<dbReference type="InterPro" id="IPR036439">
    <property type="entry name" value="Dockerin_dom_sf"/>
</dbReference>
<dbReference type="InterPro" id="IPR018247">
    <property type="entry name" value="EF_Hand_1_Ca_BS"/>
</dbReference>
<name>X0WTR2_9ZZZZ</name>
<dbReference type="InterPro" id="IPR013783">
    <property type="entry name" value="Ig-like_fold"/>
</dbReference>
<dbReference type="InterPro" id="IPR016134">
    <property type="entry name" value="Dockerin_dom"/>
</dbReference>
<dbReference type="Pfam" id="PF00404">
    <property type="entry name" value="Dockerin_1"/>
    <property type="match status" value="1"/>
</dbReference>
<dbReference type="PROSITE" id="PS51766">
    <property type="entry name" value="DOCKERIN"/>
    <property type="match status" value="1"/>
</dbReference>
<gene>
    <name evidence="2" type="ORF">S01H1_66870</name>
</gene>
<proteinExistence type="predicted"/>